<dbReference type="InterPro" id="IPR004480">
    <property type="entry name" value="Monothiol_GRX-rel"/>
</dbReference>
<evidence type="ECO:0000259" key="10">
    <source>
        <dbReference type="Pfam" id="PF00462"/>
    </source>
</evidence>
<evidence type="ECO:0000313" key="11">
    <source>
        <dbReference type="EMBL" id="KDN25765.1"/>
    </source>
</evidence>
<feature type="binding site" evidence="8">
    <location>
        <position position="26"/>
    </location>
    <ligand>
        <name>glutathione</name>
        <dbReference type="ChEBI" id="CHEBI:57925"/>
    </ligand>
</feature>
<accession>A0A066UFD1</accession>
<dbReference type="GO" id="GO:0015036">
    <property type="term" value="F:disulfide oxidoreductase activity"/>
    <property type="evidence" value="ECO:0007669"/>
    <property type="project" value="InterPro"/>
</dbReference>
<feature type="binding site" evidence="8">
    <location>
        <begin position="88"/>
        <end position="89"/>
    </location>
    <ligand>
        <name>glutathione</name>
        <dbReference type="ChEBI" id="CHEBI:57925"/>
    </ligand>
</feature>
<dbReference type="PANTHER" id="PTHR10293:SF72">
    <property type="entry name" value="MONOTHIOL GLUTAREDOXIN-S14, CHLOROPLASTIC"/>
    <property type="match status" value="1"/>
</dbReference>
<evidence type="ECO:0000256" key="1">
    <source>
        <dbReference type="ARBA" id="ARBA00009630"/>
    </source>
</evidence>
<feature type="domain" description="Glutaredoxin" evidence="10">
    <location>
        <begin position="21"/>
        <end position="85"/>
    </location>
</feature>
<dbReference type="InterPro" id="IPR002109">
    <property type="entry name" value="Glutaredoxin"/>
</dbReference>
<protein>
    <recommendedName>
        <fullName evidence="7">Glutaredoxin</fullName>
    </recommendedName>
</protein>
<dbReference type="AlphaFoldDB" id="A0A066UFD1"/>
<dbReference type="CDD" id="cd03028">
    <property type="entry name" value="GRX_PICOT_like"/>
    <property type="match status" value="1"/>
</dbReference>
<dbReference type="NCBIfam" id="TIGR00365">
    <property type="entry name" value="Grx4 family monothiol glutaredoxin"/>
    <property type="match status" value="1"/>
</dbReference>
<evidence type="ECO:0000256" key="6">
    <source>
        <dbReference type="ARBA" id="ARBA00023284"/>
    </source>
</evidence>
<comment type="caution">
    <text evidence="11">The sequence shown here is derived from an EMBL/GenBank/DDBJ whole genome shotgun (WGS) entry which is preliminary data.</text>
</comment>
<evidence type="ECO:0000256" key="5">
    <source>
        <dbReference type="ARBA" id="ARBA00023014"/>
    </source>
</evidence>
<feature type="binding site" evidence="8">
    <location>
        <position position="63"/>
    </location>
    <ligand>
        <name>glutathione</name>
        <dbReference type="ChEBI" id="CHEBI:57925"/>
    </ligand>
</feature>
<gene>
    <name evidence="11" type="ORF">MBO_01175</name>
</gene>
<dbReference type="GO" id="GO:0051537">
    <property type="term" value="F:2 iron, 2 sulfur cluster binding"/>
    <property type="evidence" value="ECO:0007669"/>
    <property type="project" value="UniProtKB-KW"/>
</dbReference>
<keyword evidence="4 9" id="KW-0408">Iron</keyword>
<reference evidence="11 12" key="1">
    <citation type="journal article" date="2014" name="Genome Announc.">
        <title>Draft Genome Sequence of Moraxella bovoculi Strain 237T (ATCC BAA-1259T) Isolated from a Calf with Infectious Bovine Keratoconjunctivitis.</title>
        <authorList>
            <person name="Calcutt M.J."/>
            <person name="Foecking M.F."/>
            <person name="Martin N.T."/>
            <person name="Mhlanga-Mutangadura T."/>
            <person name="Reilly T.J."/>
        </authorList>
    </citation>
    <scope>NUCLEOTIDE SEQUENCE [LARGE SCALE GENOMIC DNA]</scope>
    <source>
        <strain evidence="11 12">237</strain>
    </source>
</reference>
<dbReference type="Gene3D" id="3.40.30.10">
    <property type="entry name" value="Glutaredoxin"/>
    <property type="match status" value="1"/>
</dbReference>
<keyword evidence="3 9" id="KW-0479">Metal-binding</keyword>
<sequence>MTDINPQIKTLIENQIKDHAVLLYMKGTPQFPQCGFSARAVEVLTQIGRPFAFVNILENPEIRSTLPLIANWPTFPQLWVNGELIGGSDIILQMYQSGELKPLIEEHSPEV</sequence>
<dbReference type="GO" id="GO:0046872">
    <property type="term" value="F:metal ion binding"/>
    <property type="evidence" value="ECO:0007669"/>
    <property type="project" value="UniProtKB-KW"/>
</dbReference>
<dbReference type="RefSeq" id="WP_036362211.1">
    <property type="nucleotide sequence ID" value="NZ_AOMT01000005.1"/>
</dbReference>
<dbReference type="InterPro" id="IPR033658">
    <property type="entry name" value="GRX_PICOT-like"/>
</dbReference>
<evidence type="ECO:0000256" key="2">
    <source>
        <dbReference type="ARBA" id="ARBA00022714"/>
    </source>
</evidence>
<dbReference type="PANTHER" id="PTHR10293">
    <property type="entry name" value="GLUTAREDOXIN FAMILY MEMBER"/>
    <property type="match status" value="1"/>
</dbReference>
<evidence type="ECO:0000256" key="7">
    <source>
        <dbReference type="PIRNR" id="PIRNR005894"/>
    </source>
</evidence>
<keyword evidence="6" id="KW-0676">Redox-active center</keyword>
<name>A0A066UFD1_9GAMM</name>
<keyword evidence="5 9" id="KW-0411">Iron-sulfur</keyword>
<evidence type="ECO:0000256" key="9">
    <source>
        <dbReference type="PIRSR" id="PIRSR005894-2"/>
    </source>
</evidence>
<comment type="similarity">
    <text evidence="1 7">Belongs to the glutaredoxin family. Monothiol subfamily.</text>
</comment>
<keyword evidence="2 9" id="KW-0001">2Fe-2S</keyword>
<evidence type="ECO:0000313" key="12">
    <source>
        <dbReference type="Proteomes" id="UP000035860"/>
    </source>
</evidence>
<feature type="binding site" evidence="9">
    <location>
        <position position="34"/>
    </location>
    <ligand>
        <name>[2Fe-2S] cluster</name>
        <dbReference type="ChEBI" id="CHEBI:190135"/>
        <note>ligand shared between dimeric partners</note>
    </ligand>
</feature>
<dbReference type="Proteomes" id="UP000035860">
    <property type="component" value="Unassembled WGS sequence"/>
</dbReference>
<dbReference type="GeneID" id="301975258"/>
<evidence type="ECO:0000256" key="4">
    <source>
        <dbReference type="ARBA" id="ARBA00023004"/>
    </source>
</evidence>
<dbReference type="SUPFAM" id="SSF52833">
    <property type="entry name" value="Thioredoxin-like"/>
    <property type="match status" value="1"/>
</dbReference>
<dbReference type="PROSITE" id="PS51354">
    <property type="entry name" value="GLUTAREDOXIN_2"/>
    <property type="match status" value="1"/>
</dbReference>
<keyword evidence="12" id="KW-1185">Reference proteome</keyword>
<proteinExistence type="inferred from homology"/>
<evidence type="ECO:0000256" key="3">
    <source>
        <dbReference type="ARBA" id="ARBA00022723"/>
    </source>
</evidence>
<dbReference type="OrthoDB" id="9804115at2"/>
<dbReference type="eggNOG" id="COG0278">
    <property type="taxonomic scope" value="Bacteria"/>
</dbReference>
<dbReference type="PIRSF" id="PIRSF005894">
    <property type="entry name" value="Monothiol_GRX"/>
    <property type="match status" value="1"/>
</dbReference>
<dbReference type="InterPro" id="IPR014434">
    <property type="entry name" value="Monothiol_GRX"/>
</dbReference>
<feature type="binding site" evidence="8">
    <location>
        <position position="75"/>
    </location>
    <ligand>
        <name>glutathione</name>
        <dbReference type="ChEBI" id="CHEBI:57925"/>
    </ligand>
</feature>
<dbReference type="InterPro" id="IPR036249">
    <property type="entry name" value="Thioredoxin-like_sf"/>
</dbReference>
<dbReference type="Pfam" id="PF00462">
    <property type="entry name" value="Glutaredoxin"/>
    <property type="match status" value="1"/>
</dbReference>
<organism evidence="11 12">
    <name type="scientific">Moraxella bovoculi 237</name>
    <dbReference type="NCBI Taxonomy" id="743974"/>
    <lineage>
        <taxon>Bacteria</taxon>
        <taxon>Pseudomonadati</taxon>
        <taxon>Pseudomonadota</taxon>
        <taxon>Gammaproteobacteria</taxon>
        <taxon>Moraxellales</taxon>
        <taxon>Moraxellaceae</taxon>
        <taxon>Moraxella</taxon>
    </lineage>
</organism>
<dbReference type="EMBL" id="AOMT01000005">
    <property type="protein sequence ID" value="KDN25765.1"/>
    <property type="molecule type" value="Genomic_DNA"/>
</dbReference>
<evidence type="ECO:0000256" key="8">
    <source>
        <dbReference type="PIRSR" id="PIRSR005894-1"/>
    </source>
</evidence>